<feature type="region of interest" description="Disordered" evidence="1">
    <location>
        <begin position="68"/>
        <end position="162"/>
    </location>
</feature>
<keyword evidence="4" id="KW-1185">Reference proteome</keyword>
<name>A0AAW0BQ13_9AGAR</name>
<feature type="compositionally biased region" description="Low complexity" evidence="1">
    <location>
        <begin position="107"/>
        <end position="123"/>
    </location>
</feature>
<reference evidence="3 4" key="1">
    <citation type="journal article" date="2024" name="J Genomics">
        <title>Draft genome sequencing and assembly of Favolaschia claudopus CIRM-BRFM 2984 isolated from oak limbs.</title>
        <authorList>
            <person name="Navarro D."/>
            <person name="Drula E."/>
            <person name="Chaduli D."/>
            <person name="Cazenave R."/>
            <person name="Ahrendt S."/>
            <person name="Wang J."/>
            <person name="Lipzen A."/>
            <person name="Daum C."/>
            <person name="Barry K."/>
            <person name="Grigoriev I.V."/>
            <person name="Favel A."/>
            <person name="Rosso M.N."/>
            <person name="Martin F."/>
        </authorList>
    </citation>
    <scope>NUCLEOTIDE SEQUENCE [LARGE SCALE GENOMIC DNA]</scope>
    <source>
        <strain evidence="3 4">CIRM-BRFM 2984</strain>
    </source>
</reference>
<evidence type="ECO:0000256" key="1">
    <source>
        <dbReference type="SAM" id="MobiDB-lite"/>
    </source>
</evidence>
<feature type="compositionally biased region" description="Low complexity" evidence="1">
    <location>
        <begin position="249"/>
        <end position="264"/>
    </location>
</feature>
<dbReference type="Pfam" id="PF18759">
    <property type="entry name" value="Plavaka"/>
    <property type="match status" value="1"/>
</dbReference>
<feature type="region of interest" description="Disordered" evidence="1">
    <location>
        <begin position="228"/>
        <end position="264"/>
    </location>
</feature>
<feature type="region of interest" description="Disordered" evidence="1">
    <location>
        <begin position="1205"/>
        <end position="1233"/>
    </location>
</feature>
<dbReference type="AlphaFoldDB" id="A0AAW0BQ13"/>
<feature type="compositionally biased region" description="Acidic residues" evidence="1">
    <location>
        <begin position="1219"/>
        <end position="1233"/>
    </location>
</feature>
<dbReference type="EMBL" id="JAWWNJ010000028">
    <property type="protein sequence ID" value="KAK7028591.1"/>
    <property type="molecule type" value="Genomic_DNA"/>
</dbReference>
<feature type="compositionally biased region" description="Polar residues" evidence="1">
    <location>
        <begin position="228"/>
        <end position="238"/>
    </location>
</feature>
<proteinExistence type="predicted"/>
<feature type="non-terminal residue" evidence="3">
    <location>
        <position position="1233"/>
    </location>
</feature>
<protein>
    <submittedName>
        <fullName evidence="3">Uncharacterized protein</fullName>
    </submittedName>
</protein>
<keyword evidence="2" id="KW-1133">Transmembrane helix</keyword>
<accession>A0AAW0BQ13</accession>
<comment type="caution">
    <text evidence="3">The sequence shown here is derived from an EMBL/GenBank/DDBJ whole genome shotgun (WGS) entry which is preliminary data.</text>
</comment>
<dbReference type="InterPro" id="IPR041078">
    <property type="entry name" value="Plavaka"/>
</dbReference>
<evidence type="ECO:0000313" key="3">
    <source>
        <dbReference type="EMBL" id="KAK7028591.1"/>
    </source>
</evidence>
<feature type="transmembrane region" description="Helical" evidence="2">
    <location>
        <begin position="12"/>
        <end position="29"/>
    </location>
</feature>
<organism evidence="3 4">
    <name type="scientific">Favolaschia claudopus</name>
    <dbReference type="NCBI Taxonomy" id="2862362"/>
    <lineage>
        <taxon>Eukaryota</taxon>
        <taxon>Fungi</taxon>
        <taxon>Dikarya</taxon>
        <taxon>Basidiomycota</taxon>
        <taxon>Agaricomycotina</taxon>
        <taxon>Agaricomycetes</taxon>
        <taxon>Agaricomycetidae</taxon>
        <taxon>Agaricales</taxon>
        <taxon>Marasmiineae</taxon>
        <taxon>Mycenaceae</taxon>
        <taxon>Favolaschia</taxon>
    </lineage>
</organism>
<keyword evidence="2" id="KW-0812">Transmembrane</keyword>
<sequence length="1233" mass="139470">MAVRKTRRWGPFCLRFFCALFLVFLMVGTNEYKCRGCQSSSKTEGALHRHQNACSAYLQYLGSIAPISRPITSEQPRRKTKHHVPGPTKKNTTLAQRKNRNSDDSETASASTSAAATAVDFSDPNSAGEPDPAPDQTMPDTSPPPSPQIQPAPEWASGRSKRNNMRAPARYRDILPEPVAAVQADSEPPTPPVRSVRLLVRDRFETAINSFGLFRSYLHRPTYDPDSLITTDDLSNQFTPVNPNPSPVPSTSNSSEPAAAAPTSSHNTSVSLLLAWENNGHTTKTRGQTKALLNTVLRDPHFKLEERDEFERAEKQAEKTAAQAMPFLQDFEKTSVDIEVPSGSKDVPSRTFPIFGLYYHSLVSIIKAAFTDPLSRHFHFSPFELWHKVRSSAAEVRVFSEIYNSRAFIDEHDNVRLRGKLPPDAQNCKLEKIVAALMFWSDSTHLANFGTAKLWPIYMLFGNLSKYLRKPNSGAEHHVAYIPSLPDALQDELAKFHAKWATQKSDILTHCRRELMHAVWKHLLDDEFLHAYTYGIVIRCWDGIERRVYPRFFTYSADYPEKVLLATIRDGGLCPCPRCLTPKNELHLMGYARDLAARTGSKARKYLGIAVKIARKAIYQLGVPIGSERINGLLKETSSVPTINAFIDRLGDDFNLHRMLVIDFMHEFELGVWKNLFTHLIRLLYAQPNGQTLVDELNRRYRNMPRFGVDTIRRFATNASEMKKLGARDFEDLLQCAIPAFAGLFSGEDDERVLKLLFRMAEWHAFAKLRMHTDPTLEHLRRLTPEIGRLMREFKNTTCAKYETFELPREVAARGRREQRAATARTAGDAATAPQSTPAATTAKSSKKVKTLNLNIYKWHAAGDVHPTIPVFSTTDVYSTQHGESLHRLVKRLYALTNKREHEAQIADKVMRLHRARAAARFADEKLGSKLKTPQNKSKGQMSRARIPQPDAADPFGFDPAVMDVHHAISNVRRSPLDLFRDFSPRKGDPAMADFLPKLQDHLLGRLLGRDFDGDSHEEFSAEDRNTVRIVNNRIYQTQILRVNYTTYDVRRDQDVLKVRSFVMMRSPETAPNAHPYWYAQILGVFNATVFRVPSSGDPTPPEQMFFLWVRWLGVEPDYRAGIKRARLPKVGFVPEDDPYAFGFLDPSHVIRGSHCIQDFERGLTNDLLATDQPTAARPSDWTQDWASYYVDIFADRDMLMRYAGGGEDNEMEGGVADSADDDDDDSDSESSE</sequence>
<keyword evidence="2" id="KW-0472">Membrane</keyword>
<feature type="region of interest" description="Disordered" evidence="1">
    <location>
        <begin position="814"/>
        <end position="845"/>
    </location>
</feature>
<dbReference type="Proteomes" id="UP001362999">
    <property type="component" value="Unassembled WGS sequence"/>
</dbReference>
<gene>
    <name evidence="3" type="ORF">R3P38DRAFT_3267450</name>
</gene>
<feature type="compositionally biased region" description="Pro residues" evidence="1">
    <location>
        <begin position="141"/>
        <end position="150"/>
    </location>
</feature>
<evidence type="ECO:0000313" key="4">
    <source>
        <dbReference type="Proteomes" id="UP001362999"/>
    </source>
</evidence>
<feature type="compositionally biased region" description="Low complexity" evidence="1">
    <location>
        <begin position="821"/>
        <end position="844"/>
    </location>
</feature>
<evidence type="ECO:0000256" key="2">
    <source>
        <dbReference type="SAM" id="Phobius"/>
    </source>
</evidence>